<organism evidence="4 5">
    <name type="scientific">Magallana gigas</name>
    <name type="common">Pacific oyster</name>
    <name type="synonym">Crassostrea gigas</name>
    <dbReference type="NCBI Taxonomy" id="29159"/>
    <lineage>
        <taxon>Eukaryota</taxon>
        <taxon>Metazoa</taxon>
        <taxon>Spiralia</taxon>
        <taxon>Lophotrochozoa</taxon>
        <taxon>Mollusca</taxon>
        <taxon>Bivalvia</taxon>
        <taxon>Autobranchia</taxon>
        <taxon>Pteriomorphia</taxon>
        <taxon>Ostreida</taxon>
        <taxon>Ostreoidea</taxon>
        <taxon>Ostreidae</taxon>
        <taxon>Magallana</taxon>
    </lineage>
</organism>
<dbReference type="PANTHER" id="PTHR24043">
    <property type="entry name" value="SCAVENGER RECEPTOR CLASS F"/>
    <property type="match status" value="1"/>
</dbReference>
<reference evidence="4" key="1">
    <citation type="submission" date="2022-08" db="UniProtKB">
        <authorList>
            <consortium name="EnsemblMetazoa"/>
        </authorList>
    </citation>
    <scope>IDENTIFICATION</scope>
    <source>
        <strain evidence="4">05x7-T-G4-1.051#20</strain>
    </source>
</reference>
<dbReference type="Gene3D" id="2.170.300.10">
    <property type="entry name" value="Tie2 ligand-binding domain superfamily"/>
    <property type="match status" value="1"/>
</dbReference>
<dbReference type="EnsemblMetazoa" id="G23972.4">
    <property type="protein sequence ID" value="G23972.4:cds"/>
    <property type="gene ID" value="G23972"/>
</dbReference>
<dbReference type="AlphaFoldDB" id="A0A8W8KL99"/>
<dbReference type="OrthoDB" id="10649318at2759"/>
<evidence type="ECO:0000256" key="1">
    <source>
        <dbReference type="ARBA" id="ARBA00022536"/>
    </source>
</evidence>
<protein>
    <submittedName>
        <fullName evidence="4">Uncharacterized protein</fullName>
    </submittedName>
</protein>
<proteinExistence type="predicted"/>
<dbReference type="PANTHER" id="PTHR24043:SF8">
    <property type="entry name" value="EGF-LIKE DOMAIN-CONTAINING PROTEIN"/>
    <property type="match status" value="1"/>
</dbReference>
<evidence type="ECO:0000256" key="3">
    <source>
        <dbReference type="SAM" id="SignalP"/>
    </source>
</evidence>
<keyword evidence="2" id="KW-0472">Membrane</keyword>
<name>A0A8W8KL99_MAGGI</name>
<dbReference type="InterPro" id="IPR042635">
    <property type="entry name" value="MEGF10/SREC1/2-like"/>
</dbReference>
<dbReference type="GO" id="GO:0005044">
    <property type="term" value="F:scavenger receptor activity"/>
    <property type="evidence" value="ECO:0007669"/>
    <property type="project" value="InterPro"/>
</dbReference>
<keyword evidence="2" id="KW-0812">Transmembrane</keyword>
<feature type="signal peptide" evidence="3">
    <location>
        <begin position="1"/>
        <end position="27"/>
    </location>
</feature>
<keyword evidence="5" id="KW-1185">Reference proteome</keyword>
<evidence type="ECO:0000256" key="2">
    <source>
        <dbReference type="SAM" id="Phobius"/>
    </source>
</evidence>
<evidence type="ECO:0000313" key="5">
    <source>
        <dbReference type="Proteomes" id="UP000005408"/>
    </source>
</evidence>
<sequence>MTTFDTSGLSLLGTTIVITELLSTLSAKDCNRFNGTCCYNEYFDSSTGKCLICSHGRFGTNCHSSCKKGFYGHLCSKPCGCEAHMCNEHTGCTTQQNETSHEKDQNWLVVSLSILVLIVVSVLCAVIYLRRGIKRYLQRLANLCLGRDATQSQGCNIVQQQNCMAVEIVANENNLSPDYDEVRFSQLVRNSNDRASLQSSGDRTIGTPGEGKFAHFEGVGNAKNELADYNRLLLRKKQSTCILINTVISEDEGYALLRTNVQKDTNADVSPDPKY</sequence>
<evidence type="ECO:0000313" key="4">
    <source>
        <dbReference type="EnsemblMetazoa" id="G23972.4:cds"/>
    </source>
</evidence>
<keyword evidence="2" id="KW-1133">Transmembrane helix</keyword>
<accession>A0A8W8KL99</accession>
<feature type="chain" id="PRO_5036450014" evidence="3">
    <location>
        <begin position="28"/>
        <end position="275"/>
    </location>
</feature>
<dbReference type="Proteomes" id="UP000005408">
    <property type="component" value="Unassembled WGS sequence"/>
</dbReference>
<keyword evidence="1" id="KW-0245">EGF-like domain</keyword>
<keyword evidence="3" id="KW-0732">Signal</keyword>
<feature type="transmembrane region" description="Helical" evidence="2">
    <location>
        <begin position="107"/>
        <end position="129"/>
    </location>
</feature>